<dbReference type="InterPro" id="IPR027417">
    <property type="entry name" value="P-loop_NTPase"/>
</dbReference>
<dbReference type="InterPro" id="IPR032319">
    <property type="entry name" value="CLP1_P"/>
</dbReference>
<evidence type="ECO:0000256" key="8">
    <source>
        <dbReference type="HAMAP-Rule" id="MF_03035"/>
    </source>
</evidence>
<evidence type="ECO:0000259" key="11">
    <source>
        <dbReference type="Pfam" id="PF16575"/>
    </source>
</evidence>
<feature type="binding site" evidence="8">
    <location>
        <position position="37"/>
    </location>
    <ligand>
        <name>ATP</name>
        <dbReference type="ChEBI" id="CHEBI:30616"/>
    </ligand>
</feature>
<sequence>MSLPELLSGQDNIIDGIAEIFGTELSNDIEYKFSGIKSAIYTHQGCKLEYSGQLTSEYISEETEMSAYISLHLALENLRNTSSKGPNVLILGAKDSGKSTLSKILSSYALRMDHQPFLVNLDPSKSGFSIPGSLSAAPISDILDVEQGLGQSYTTGPTLLHPKQPTVRYFGYDNFDDHLKFYKYNVSRLGITVLSRLQEDEKVRRSGLIVDTPPLTIKNVDLIQDIVSDFDIDILVVVGNERLFIDLKKRFKERLTVVKVPKSAGVVDIDDAYQRKLQQKAIKEYFHGIDKSPLSPYTVNVDFKVVNVFKPYIESTELISSVLPIGEEGFEDSKDDKSSKLIEHVETNSSNLLNSVVAILHADKNEDEDEIVRSSVLGFAVVTDVDDIKSFLRILIPVPGRLPDKAMILGSFRYIE</sequence>
<evidence type="ECO:0000259" key="9">
    <source>
        <dbReference type="Pfam" id="PF06807"/>
    </source>
</evidence>
<dbReference type="GO" id="GO:0051731">
    <property type="term" value="F:polynucleotide 5'-hydroxyl-kinase activity"/>
    <property type="evidence" value="ECO:0007669"/>
    <property type="project" value="InterPro"/>
</dbReference>
<evidence type="ECO:0000256" key="5">
    <source>
        <dbReference type="ARBA" id="ARBA00022741"/>
    </source>
</evidence>
<comment type="function">
    <text evidence="8">Required for endonucleolytic cleavage during polyadenylation-dependent pre-mRNA 3'-end formation.</text>
</comment>
<evidence type="ECO:0000256" key="3">
    <source>
        <dbReference type="ARBA" id="ARBA00019824"/>
    </source>
</evidence>
<dbReference type="InterPro" id="IPR038238">
    <property type="entry name" value="Clp1_C_sf"/>
</dbReference>
<dbReference type="Pfam" id="PF06807">
    <property type="entry name" value="Clp1"/>
    <property type="match status" value="1"/>
</dbReference>
<keyword evidence="6 8" id="KW-0067">ATP-binding</keyword>
<dbReference type="InterPro" id="IPR010655">
    <property type="entry name" value="Clp1_C"/>
</dbReference>
<feature type="domain" description="Clp1 C-terminal" evidence="9">
    <location>
        <begin position="294"/>
        <end position="416"/>
    </location>
</feature>
<dbReference type="InterPro" id="IPR038239">
    <property type="entry name" value="Clp1_N_sf"/>
</dbReference>
<dbReference type="PANTHER" id="PTHR12755:SF6">
    <property type="entry name" value="POLYRIBONUCLEOTIDE 5'-HYDROXYL-KINASE CLP1"/>
    <property type="match status" value="1"/>
</dbReference>
<evidence type="ECO:0000256" key="7">
    <source>
        <dbReference type="ARBA" id="ARBA00023242"/>
    </source>
</evidence>
<dbReference type="AlphaFoldDB" id="A0A9P8TGX6"/>
<dbReference type="SUPFAM" id="SSF52540">
    <property type="entry name" value="P-loop containing nucleoside triphosphate hydrolases"/>
    <property type="match status" value="1"/>
</dbReference>
<organism evidence="12 13">
    <name type="scientific">Wickerhamomyces mucosus</name>
    <dbReference type="NCBI Taxonomy" id="1378264"/>
    <lineage>
        <taxon>Eukaryota</taxon>
        <taxon>Fungi</taxon>
        <taxon>Dikarya</taxon>
        <taxon>Ascomycota</taxon>
        <taxon>Saccharomycotina</taxon>
        <taxon>Saccharomycetes</taxon>
        <taxon>Phaffomycetales</taxon>
        <taxon>Wickerhamomycetaceae</taxon>
        <taxon>Wickerhamomyces</taxon>
    </lineage>
</organism>
<feature type="domain" description="Clp1 P-loop" evidence="11">
    <location>
        <begin position="92"/>
        <end position="288"/>
    </location>
</feature>
<dbReference type="Gene3D" id="2.40.30.330">
    <property type="entry name" value="Pre-mRNA cleavage complex subunit Clp1, C-terminal domain"/>
    <property type="match status" value="1"/>
</dbReference>
<keyword evidence="7 8" id="KW-0539">Nucleus</keyword>
<dbReference type="InterPro" id="IPR028606">
    <property type="entry name" value="Clp1"/>
</dbReference>
<reference evidence="12" key="1">
    <citation type="journal article" date="2021" name="Open Biol.">
        <title>Shared evolutionary footprints suggest mitochondrial oxidative damage underlies multiple complex I losses in fungi.</title>
        <authorList>
            <person name="Schikora-Tamarit M.A."/>
            <person name="Marcet-Houben M."/>
            <person name="Nosek J."/>
            <person name="Gabaldon T."/>
        </authorList>
    </citation>
    <scope>NUCLEOTIDE SEQUENCE</scope>
    <source>
        <strain evidence="12">CBS6341</strain>
    </source>
</reference>
<evidence type="ECO:0000256" key="6">
    <source>
        <dbReference type="ARBA" id="ARBA00022840"/>
    </source>
</evidence>
<dbReference type="GO" id="GO:0005524">
    <property type="term" value="F:ATP binding"/>
    <property type="evidence" value="ECO:0007669"/>
    <property type="project" value="UniProtKB-UniRule"/>
</dbReference>
<comment type="caution">
    <text evidence="8">Lacks conserved residue(s) required for the propagation of feature annotation.</text>
</comment>
<dbReference type="GO" id="GO:0006388">
    <property type="term" value="P:tRNA splicing, via endonucleolytic cleavage and ligation"/>
    <property type="evidence" value="ECO:0007669"/>
    <property type="project" value="TreeGrafter"/>
</dbReference>
<feature type="domain" description="Clp1 N-terminal" evidence="10">
    <location>
        <begin position="13"/>
        <end position="81"/>
    </location>
</feature>
<evidence type="ECO:0000313" key="13">
    <source>
        <dbReference type="Proteomes" id="UP000769528"/>
    </source>
</evidence>
<dbReference type="GO" id="GO:0031124">
    <property type="term" value="P:mRNA 3'-end processing"/>
    <property type="evidence" value="ECO:0007669"/>
    <property type="project" value="UniProtKB-UniRule"/>
</dbReference>
<keyword evidence="13" id="KW-1185">Reference proteome</keyword>
<proteinExistence type="inferred from homology"/>
<dbReference type="InterPro" id="IPR045116">
    <property type="entry name" value="Clp1/Grc3"/>
</dbReference>
<feature type="binding site" evidence="8">
    <location>
        <begin position="95"/>
        <end position="100"/>
    </location>
    <ligand>
        <name>ATP</name>
        <dbReference type="ChEBI" id="CHEBI:30616"/>
    </ligand>
</feature>
<dbReference type="OrthoDB" id="258143at2759"/>
<comment type="similarity">
    <text evidence="8">Belongs to the Clp1 family. Clp1 subfamily.</text>
</comment>
<dbReference type="Gene3D" id="3.40.50.300">
    <property type="entry name" value="P-loop containing nucleotide triphosphate hydrolases"/>
    <property type="match status" value="1"/>
</dbReference>
<name>A0A9P8TGX6_9ASCO</name>
<keyword evidence="5 8" id="KW-0547">Nucleotide-binding</keyword>
<dbReference type="Gene3D" id="2.60.120.1030">
    <property type="entry name" value="Clp1, DNA binding domain"/>
    <property type="match status" value="1"/>
</dbReference>
<evidence type="ECO:0000256" key="4">
    <source>
        <dbReference type="ARBA" id="ARBA00022664"/>
    </source>
</evidence>
<dbReference type="HAMAP" id="MF_03035">
    <property type="entry name" value="Clp1"/>
    <property type="match status" value="1"/>
</dbReference>
<comment type="subcellular location">
    <subcellularLocation>
        <location evidence="1 8">Nucleus</location>
    </subcellularLocation>
</comment>
<keyword evidence="4 8" id="KW-0507">mRNA processing</keyword>
<evidence type="ECO:0000256" key="2">
    <source>
        <dbReference type="ARBA" id="ARBA00018706"/>
    </source>
</evidence>
<dbReference type="InterPro" id="IPR032324">
    <property type="entry name" value="Clp1_N"/>
</dbReference>
<reference evidence="12" key="2">
    <citation type="submission" date="2021-01" db="EMBL/GenBank/DDBJ databases">
        <authorList>
            <person name="Schikora-Tamarit M.A."/>
        </authorList>
    </citation>
    <scope>NUCLEOTIDE SEQUENCE</scope>
    <source>
        <strain evidence="12">CBS6341</strain>
    </source>
</reference>
<protein>
    <recommendedName>
        <fullName evidence="3">Polynucleotide 5'-hydroxyl-kinase GRC3</fullName>
    </recommendedName>
    <alternativeName>
        <fullName evidence="2">Polynucleotide 5'-hydroxyl-kinase grc3</fullName>
    </alternativeName>
</protein>
<gene>
    <name evidence="8" type="primary">CLP1</name>
    <name evidence="12" type="ORF">WICMUC_001396</name>
</gene>
<dbReference type="GO" id="GO:0005849">
    <property type="term" value="C:mRNA cleavage factor complex"/>
    <property type="evidence" value="ECO:0007669"/>
    <property type="project" value="UniProtKB-UniRule"/>
</dbReference>
<evidence type="ECO:0000259" key="10">
    <source>
        <dbReference type="Pfam" id="PF16573"/>
    </source>
</evidence>
<accession>A0A9P8TGX6</accession>
<dbReference type="Pfam" id="PF16575">
    <property type="entry name" value="CLP1_P"/>
    <property type="match status" value="1"/>
</dbReference>
<comment type="caution">
    <text evidence="12">The sequence shown here is derived from an EMBL/GenBank/DDBJ whole genome shotgun (WGS) entry which is preliminary data.</text>
</comment>
<comment type="subunit">
    <text evidence="8">Component of a pre-mRNA cleavage factor complex. Interacts directly with PCF11.</text>
</comment>
<dbReference type="EMBL" id="JAEUBF010000443">
    <property type="protein sequence ID" value="KAH3678379.1"/>
    <property type="molecule type" value="Genomic_DNA"/>
</dbReference>
<dbReference type="Pfam" id="PF16573">
    <property type="entry name" value="CLP1_N"/>
    <property type="match status" value="1"/>
</dbReference>
<evidence type="ECO:0000313" key="12">
    <source>
        <dbReference type="EMBL" id="KAH3678379.1"/>
    </source>
</evidence>
<dbReference type="Proteomes" id="UP000769528">
    <property type="component" value="Unassembled WGS sequence"/>
</dbReference>
<evidence type="ECO:0000256" key="1">
    <source>
        <dbReference type="ARBA" id="ARBA00004123"/>
    </source>
</evidence>
<dbReference type="PANTHER" id="PTHR12755">
    <property type="entry name" value="CLEAVAGE/POLYADENYLATION FACTOR IA SUBUNIT CLP1P"/>
    <property type="match status" value="1"/>
</dbReference>